<dbReference type="GO" id="GO:0005886">
    <property type="term" value="C:plasma membrane"/>
    <property type="evidence" value="ECO:0007669"/>
    <property type="project" value="TreeGrafter"/>
</dbReference>
<dbReference type="PROSITE" id="PS50887">
    <property type="entry name" value="GGDEF"/>
    <property type="match status" value="1"/>
</dbReference>
<dbReference type="SUPFAM" id="SSF55073">
    <property type="entry name" value="Nucleotide cyclase"/>
    <property type="match status" value="1"/>
</dbReference>
<dbReference type="AlphaFoldDB" id="A0A4R3MV79"/>
<gene>
    <name evidence="7" type="ORF">EDC35_10812</name>
</gene>
<evidence type="ECO:0000313" key="7">
    <source>
        <dbReference type="EMBL" id="TCT19406.1"/>
    </source>
</evidence>
<dbReference type="Pfam" id="PF00072">
    <property type="entry name" value="Response_reg"/>
    <property type="match status" value="1"/>
</dbReference>
<evidence type="ECO:0000313" key="8">
    <source>
        <dbReference type="Proteomes" id="UP000295717"/>
    </source>
</evidence>
<keyword evidence="4" id="KW-0597">Phosphoprotein</keyword>
<dbReference type="OrthoDB" id="9812260at2"/>
<dbReference type="PANTHER" id="PTHR45138:SF9">
    <property type="entry name" value="DIGUANYLATE CYCLASE DGCM-RELATED"/>
    <property type="match status" value="1"/>
</dbReference>
<reference evidence="7 8" key="1">
    <citation type="submission" date="2019-03" db="EMBL/GenBank/DDBJ databases">
        <title>Genomic Encyclopedia of Type Strains, Phase IV (KMG-IV): sequencing the most valuable type-strain genomes for metagenomic binning, comparative biology and taxonomic classification.</title>
        <authorList>
            <person name="Goeker M."/>
        </authorList>
    </citation>
    <scope>NUCLEOTIDE SEQUENCE [LARGE SCALE GENOMIC DNA]</scope>
    <source>
        <strain evidence="7 8">DSM 13587</strain>
    </source>
</reference>
<dbReference type="InterPro" id="IPR043128">
    <property type="entry name" value="Rev_trsase/Diguanyl_cyclase"/>
</dbReference>
<proteinExistence type="predicted"/>
<feature type="domain" description="Response regulatory" evidence="5">
    <location>
        <begin position="21"/>
        <end position="136"/>
    </location>
</feature>
<dbReference type="InterPro" id="IPR011006">
    <property type="entry name" value="CheY-like_superfamily"/>
</dbReference>
<dbReference type="InterPro" id="IPR029787">
    <property type="entry name" value="Nucleotide_cyclase"/>
</dbReference>
<dbReference type="Pfam" id="PF00990">
    <property type="entry name" value="GGDEF"/>
    <property type="match status" value="1"/>
</dbReference>
<dbReference type="RefSeq" id="WP_132977927.1">
    <property type="nucleotide sequence ID" value="NZ_SMAO01000008.1"/>
</dbReference>
<organism evidence="7 8">
    <name type="scientific">Thiobaca trueperi</name>
    <dbReference type="NCBI Taxonomy" id="127458"/>
    <lineage>
        <taxon>Bacteria</taxon>
        <taxon>Pseudomonadati</taxon>
        <taxon>Pseudomonadota</taxon>
        <taxon>Gammaproteobacteria</taxon>
        <taxon>Chromatiales</taxon>
        <taxon>Chromatiaceae</taxon>
        <taxon>Thiobaca</taxon>
    </lineage>
</organism>
<dbReference type="CDD" id="cd01949">
    <property type="entry name" value="GGDEF"/>
    <property type="match status" value="1"/>
</dbReference>
<dbReference type="Proteomes" id="UP000295717">
    <property type="component" value="Unassembled WGS sequence"/>
</dbReference>
<dbReference type="PROSITE" id="PS50110">
    <property type="entry name" value="RESPONSE_REGULATORY"/>
    <property type="match status" value="1"/>
</dbReference>
<accession>A0A4R3MV79</accession>
<evidence type="ECO:0000256" key="3">
    <source>
        <dbReference type="ARBA" id="ARBA00034247"/>
    </source>
</evidence>
<dbReference type="NCBIfam" id="TIGR00254">
    <property type="entry name" value="GGDEF"/>
    <property type="match status" value="1"/>
</dbReference>
<dbReference type="SUPFAM" id="SSF52172">
    <property type="entry name" value="CheY-like"/>
    <property type="match status" value="1"/>
</dbReference>
<comment type="cofactor">
    <cofactor evidence="1">
        <name>Mg(2+)</name>
        <dbReference type="ChEBI" id="CHEBI:18420"/>
    </cofactor>
</comment>
<evidence type="ECO:0000259" key="6">
    <source>
        <dbReference type="PROSITE" id="PS50887"/>
    </source>
</evidence>
<evidence type="ECO:0000256" key="2">
    <source>
        <dbReference type="ARBA" id="ARBA00012528"/>
    </source>
</evidence>
<feature type="modified residue" description="4-aspartylphosphate" evidence="4">
    <location>
        <position position="69"/>
    </location>
</feature>
<evidence type="ECO:0000256" key="4">
    <source>
        <dbReference type="PROSITE-ProRule" id="PRU00169"/>
    </source>
</evidence>
<dbReference type="SMART" id="SM00267">
    <property type="entry name" value="GGDEF"/>
    <property type="match status" value="1"/>
</dbReference>
<dbReference type="InterPro" id="IPR000160">
    <property type="entry name" value="GGDEF_dom"/>
</dbReference>
<dbReference type="Gene3D" id="3.40.50.2300">
    <property type="match status" value="1"/>
</dbReference>
<evidence type="ECO:0000259" key="5">
    <source>
        <dbReference type="PROSITE" id="PS50110"/>
    </source>
</evidence>
<dbReference type="GO" id="GO:0043709">
    <property type="term" value="P:cell adhesion involved in single-species biofilm formation"/>
    <property type="evidence" value="ECO:0007669"/>
    <property type="project" value="TreeGrafter"/>
</dbReference>
<protein>
    <recommendedName>
        <fullName evidence="2">diguanylate cyclase</fullName>
        <ecNumber evidence="2">2.7.7.65</ecNumber>
    </recommendedName>
</protein>
<keyword evidence="8" id="KW-1185">Reference proteome</keyword>
<dbReference type="EC" id="2.7.7.65" evidence="2"/>
<sequence>MTPDNLPPPLQRLTALPERPRLLLVDDQPINIQTLYRIFHADHEVFMATSGVQAIDICQRVLPDLILLDVVMPELDGLEVCRQLKSSPLTADIPVIFVTAQNDPADETRALEAGGVDFISKPLNPAVVRARVRTHLTLKAQSDLLRELVFLDGLTGVANRRRFDDTLPVEWRHCQRSGAPLTLLLLDIDHFKLYNDHYGHQAGDACLQQVAATLRRAFRRPHDLVARYGGEEFVCLMPHCDLAAGQAQAETIRADLATQRIPHDASPTASTVTVSIGVATAVASPDISVEALLAAADAQLYLAKKNGRNRVSAVELGIPGNLIG</sequence>
<dbReference type="InterPro" id="IPR050469">
    <property type="entry name" value="Diguanylate_Cyclase"/>
</dbReference>
<name>A0A4R3MV79_9GAMM</name>
<dbReference type="FunFam" id="3.30.70.270:FF:000001">
    <property type="entry name" value="Diguanylate cyclase domain protein"/>
    <property type="match status" value="1"/>
</dbReference>
<dbReference type="EMBL" id="SMAO01000008">
    <property type="protein sequence ID" value="TCT19406.1"/>
    <property type="molecule type" value="Genomic_DNA"/>
</dbReference>
<dbReference type="GO" id="GO:0000160">
    <property type="term" value="P:phosphorelay signal transduction system"/>
    <property type="evidence" value="ECO:0007669"/>
    <property type="project" value="InterPro"/>
</dbReference>
<dbReference type="GO" id="GO:0052621">
    <property type="term" value="F:diguanylate cyclase activity"/>
    <property type="evidence" value="ECO:0007669"/>
    <property type="project" value="UniProtKB-EC"/>
</dbReference>
<evidence type="ECO:0000256" key="1">
    <source>
        <dbReference type="ARBA" id="ARBA00001946"/>
    </source>
</evidence>
<comment type="catalytic activity">
    <reaction evidence="3">
        <text>2 GTP = 3',3'-c-di-GMP + 2 diphosphate</text>
        <dbReference type="Rhea" id="RHEA:24898"/>
        <dbReference type="ChEBI" id="CHEBI:33019"/>
        <dbReference type="ChEBI" id="CHEBI:37565"/>
        <dbReference type="ChEBI" id="CHEBI:58805"/>
        <dbReference type="EC" id="2.7.7.65"/>
    </reaction>
</comment>
<dbReference type="InterPro" id="IPR001789">
    <property type="entry name" value="Sig_transdc_resp-reg_receiver"/>
</dbReference>
<dbReference type="SMART" id="SM00448">
    <property type="entry name" value="REC"/>
    <property type="match status" value="1"/>
</dbReference>
<feature type="domain" description="GGDEF" evidence="6">
    <location>
        <begin position="179"/>
        <end position="316"/>
    </location>
</feature>
<dbReference type="GO" id="GO:1902201">
    <property type="term" value="P:negative regulation of bacterial-type flagellum-dependent cell motility"/>
    <property type="evidence" value="ECO:0007669"/>
    <property type="project" value="TreeGrafter"/>
</dbReference>
<dbReference type="PANTHER" id="PTHR45138">
    <property type="entry name" value="REGULATORY COMPONENTS OF SENSORY TRANSDUCTION SYSTEM"/>
    <property type="match status" value="1"/>
</dbReference>
<comment type="caution">
    <text evidence="7">The sequence shown here is derived from an EMBL/GenBank/DDBJ whole genome shotgun (WGS) entry which is preliminary data.</text>
</comment>
<dbReference type="Gene3D" id="3.30.70.270">
    <property type="match status" value="1"/>
</dbReference>